<dbReference type="STRING" id="1797.RMCT_3668"/>
<gene>
    <name evidence="1" type="ORF">RMCT_3668</name>
</gene>
<name>A0A100XHD9_MYCTH</name>
<evidence type="ECO:0000313" key="1">
    <source>
        <dbReference type="EMBL" id="GAT16699.1"/>
    </source>
</evidence>
<proteinExistence type="predicted"/>
<dbReference type="AlphaFoldDB" id="A0A100XHD9"/>
<evidence type="ECO:0000313" key="2">
    <source>
        <dbReference type="Proteomes" id="UP000069654"/>
    </source>
</evidence>
<reference evidence="1 2" key="1">
    <citation type="journal article" date="2016" name="Genome Announc.">
        <title>Draft Genome Sequences of Five Rapidly Growing Mycobacterium Species, M. thermoresistibile, M. fortuitum subsp. acetamidolyticum, M. canariasense, M. brisbanense, and M. novocastrense.</title>
        <authorList>
            <person name="Katahira K."/>
            <person name="Ogura Y."/>
            <person name="Gotoh Y."/>
            <person name="Hayashi T."/>
        </authorList>
    </citation>
    <scope>NUCLEOTIDE SEQUENCE [LARGE SCALE GENOMIC DNA]</scope>
    <source>
        <strain evidence="1 2">JCM6362</strain>
    </source>
</reference>
<organism evidence="1 2">
    <name type="scientific">Mycolicibacterium thermoresistibile</name>
    <name type="common">Mycobacterium thermoresistibile</name>
    <dbReference type="NCBI Taxonomy" id="1797"/>
    <lineage>
        <taxon>Bacteria</taxon>
        <taxon>Bacillati</taxon>
        <taxon>Actinomycetota</taxon>
        <taxon>Actinomycetes</taxon>
        <taxon>Mycobacteriales</taxon>
        <taxon>Mycobacteriaceae</taxon>
        <taxon>Mycolicibacterium</taxon>
    </lineage>
</organism>
<dbReference type="EMBL" id="BCTB01000048">
    <property type="protein sequence ID" value="GAT16699.1"/>
    <property type="molecule type" value="Genomic_DNA"/>
</dbReference>
<reference evidence="2" key="2">
    <citation type="submission" date="2016-02" db="EMBL/GenBank/DDBJ databases">
        <title>Draft genome sequence of five rapidly growing Mycobacterium species.</title>
        <authorList>
            <person name="Katahira K."/>
            <person name="Gotou Y."/>
            <person name="Iida K."/>
            <person name="Ogura Y."/>
            <person name="Hayashi T."/>
        </authorList>
    </citation>
    <scope>NUCLEOTIDE SEQUENCE [LARGE SCALE GENOMIC DNA]</scope>
    <source>
        <strain evidence="2">JCM6362</strain>
    </source>
</reference>
<dbReference type="Proteomes" id="UP000069654">
    <property type="component" value="Unassembled WGS sequence"/>
</dbReference>
<sequence length="57" mass="5763">MAYHAGAELSGIECFQVNPLIKDYNGPACAYVANPFGGYQVNAAGGGSSTPTTGPAR</sequence>
<comment type="caution">
    <text evidence="1">The sequence shown here is derived from an EMBL/GenBank/DDBJ whole genome shotgun (WGS) entry which is preliminary data.</text>
</comment>
<protein>
    <submittedName>
        <fullName evidence="1">Oxidoreductase</fullName>
    </submittedName>
</protein>
<accession>A0A100XHD9</accession>